<dbReference type="AlphaFoldDB" id="A0A120FIN7"/>
<dbReference type="EMBL" id="LNCU01000112">
    <property type="protein sequence ID" value="KWV47825.1"/>
    <property type="molecule type" value="Genomic_DNA"/>
</dbReference>
<feature type="transmembrane region" description="Helical" evidence="1">
    <location>
        <begin position="12"/>
        <end position="36"/>
    </location>
</feature>
<keyword evidence="3" id="KW-1185">Reference proteome</keyword>
<evidence type="ECO:0000256" key="1">
    <source>
        <dbReference type="SAM" id="Phobius"/>
    </source>
</evidence>
<gene>
    <name evidence="2" type="ORF">AS156_19555</name>
</gene>
<reference evidence="2 3" key="1">
    <citation type="submission" date="2015-11" db="EMBL/GenBank/DDBJ databases">
        <title>Draft Genome Sequence of the Strain BR 10303 (Bradyrhizobium sp.) isolated from nodules of Centrolobium paraense.</title>
        <authorList>
            <person name="Zelli J.E."/>
            <person name="Simoes-Araujo J.L."/>
            <person name="Barauna A.C."/>
            <person name="Silva K."/>
        </authorList>
    </citation>
    <scope>NUCLEOTIDE SEQUENCE [LARGE SCALE GENOMIC DNA]</scope>
    <source>
        <strain evidence="2 3">BR 10303</strain>
    </source>
</reference>
<accession>A0A120FIN7</accession>
<protein>
    <submittedName>
        <fullName evidence="2">Uncharacterized protein</fullName>
    </submittedName>
</protein>
<evidence type="ECO:0000313" key="2">
    <source>
        <dbReference type="EMBL" id="KWV47825.1"/>
    </source>
</evidence>
<dbReference type="RefSeq" id="WP_066513685.1">
    <property type="nucleotide sequence ID" value="NZ_LNCU01000112.1"/>
</dbReference>
<keyword evidence="1" id="KW-1133">Transmembrane helix</keyword>
<comment type="caution">
    <text evidence="2">The sequence shown here is derived from an EMBL/GenBank/DDBJ whole genome shotgun (WGS) entry which is preliminary data.</text>
</comment>
<evidence type="ECO:0000313" key="3">
    <source>
        <dbReference type="Proteomes" id="UP000057737"/>
    </source>
</evidence>
<dbReference type="OrthoDB" id="8242639at2"/>
<feature type="transmembrane region" description="Helical" evidence="1">
    <location>
        <begin position="56"/>
        <end position="79"/>
    </location>
</feature>
<dbReference type="Proteomes" id="UP000057737">
    <property type="component" value="Unassembled WGS sequence"/>
</dbReference>
<keyword evidence="1" id="KW-0472">Membrane</keyword>
<keyword evidence="1" id="KW-0812">Transmembrane</keyword>
<sequence length="122" mass="12854">MERGDTIPTTRRPAWLGAAALLIASWIAVAALSLQVRAGAEVVAVAFPPWWGTERALVAAASANASIVRLTALPTLLVVRPDRDGGLNRLYESGAWLTIDPRAVAACLKPDDLGAGDDLRGR</sequence>
<organism evidence="2 3">
    <name type="scientific">Bradyrhizobium macuxiense</name>
    <dbReference type="NCBI Taxonomy" id="1755647"/>
    <lineage>
        <taxon>Bacteria</taxon>
        <taxon>Pseudomonadati</taxon>
        <taxon>Pseudomonadota</taxon>
        <taxon>Alphaproteobacteria</taxon>
        <taxon>Hyphomicrobiales</taxon>
        <taxon>Nitrobacteraceae</taxon>
        <taxon>Bradyrhizobium</taxon>
    </lineage>
</organism>
<name>A0A120FIN7_9BRAD</name>
<proteinExistence type="predicted"/>